<dbReference type="InterPro" id="IPR005113">
    <property type="entry name" value="uDENN_dom"/>
</dbReference>
<dbReference type="GO" id="GO:0031267">
    <property type="term" value="F:small GTPase binding"/>
    <property type="evidence" value="ECO:0007669"/>
    <property type="project" value="InterPro"/>
</dbReference>
<dbReference type="Pfam" id="PF02141">
    <property type="entry name" value="DENN"/>
    <property type="match status" value="1"/>
</dbReference>
<comment type="caution">
    <text evidence="3">The sequence shown here is derived from an EMBL/GenBank/DDBJ whole genome shotgun (WGS) entry which is preliminary data.</text>
</comment>
<protein>
    <recommendedName>
        <fullName evidence="2">UDENN domain-containing protein</fullName>
    </recommendedName>
</protein>
<dbReference type="InterPro" id="IPR047278">
    <property type="entry name" value="DEN5A/B"/>
</dbReference>
<organism evidence="3 4">
    <name type="scientific">Anguilla anguilla</name>
    <name type="common">European freshwater eel</name>
    <name type="synonym">Muraena anguilla</name>
    <dbReference type="NCBI Taxonomy" id="7936"/>
    <lineage>
        <taxon>Eukaryota</taxon>
        <taxon>Metazoa</taxon>
        <taxon>Chordata</taxon>
        <taxon>Craniata</taxon>
        <taxon>Vertebrata</taxon>
        <taxon>Euteleostomi</taxon>
        <taxon>Actinopterygii</taxon>
        <taxon>Neopterygii</taxon>
        <taxon>Teleostei</taxon>
        <taxon>Anguilliformes</taxon>
        <taxon>Anguillidae</taxon>
        <taxon>Anguilla</taxon>
    </lineage>
</organism>
<reference evidence="3" key="1">
    <citation type="submission" date="2021-01" db="EMBL/GenBank/DDBJ databases">
        <title>A chromosome-scale assembly of European eel, Anguilla anguilla.</title>
        <authorList>
            <person name="Henkel C."/>
            <person name="Jong-Raadsen S.A."/>
            <person name="Dufour S."/>
            <person name="Weltzien F.-A."/>
            <person name="Palstra A.P."/>
            <person name="Pelster B."/>
            <person name="Spaink H.P."/>
            <person name="Van Den Thillart G.E."/>
            <person name="Jansen H."/>
            <person name="Zahm M."/>
            <person name="Klopp C."/>
            <person name="Cedric C."/>
            <person name="Louis A."/>
            <person name="Berthelot C."/>
            <person name="Parey E."/>
            <person name="Roest Crollius H."/>
            <person name="Montfort J."/>
            <person name="Robinson-Rechavi M."/>
            <person name="Bucao C."/>
            <person name="Bouchez O."/>
            <person name="Gislard M."/>
            <person name="Lluch J."/>
            <person name="Milhes M."/>
            <person name="Lampietro C."/>
            <person name="Lopez Roques C."/>
            <person name="Donnadieu C."/>
            <person name="Braasch I."/>
            <person name="Desvignes T."/>
            <person name="Postlethwait J."/>
            <person name="Bobe J."/>
            <person name="Guiguen Y."/>
            <person name="Dirks R."/>
        </authorList>
    </citation>
    <scope>NUCLEOTIDE SEQUENCE</scope>
    <source>
        <strain evidence="3">Tag_6206</strain>
        <tissue evidence="3">Liver</tissue>
    </source>
</reference>
<proteinExistence type="predicted"/>
<name>A0A9D3LHD7_ANGAN</name>
<dbReference type="EMBL" id="JAFIRN010000019">
    <property type="protein sequence ID" value="KAG5830702.1"/>
    <property type="molecule type" value="Genomic_DNA"/>
</dbReference>
<dbReference type="AlphaFoldDB" id="A0A9D3LHD7"/>
<dbReference type="PANTHER" id="PTHR46070:SF3">
    <property type="entry name" value="DENN DOMAIN-CONTAINING PROTEIN 5B"/>
    <property type="match status" value="1"/>
</dbReference>
<gene>
    <name evidence="3" type="ORF">ANANG_G00313430</name>
</gene>
<dbReference type="PROSITE" id="PS50211">
    <property type="entry name" value="DENN"/>
    <property type="match status" value="1"/>
</dbReference>
<dbReference type="InterPro" id="IPR043153">
    <property type="entry name" value="DENN_C"/>
</dbReference>
<evidence type="ECO:0000259" key="2">
    <source>
        <dbReference type="PROSITE" id="PS50211"/>
    </source>
</evidence>
<dbReference type="SMART" id="SM00799">
    <property type="entry name" value="DENN"/>
    <property type="match status" value="1"/>
</dbReference>
<dbReference type="PANTHER" id="PTHR46070">
    <property type="entry name" value="PINSTRIPE, ISOFORM A"/>
    <property type="match status" value="1"/>
</dbReference>
<keyword evidence="1" id="KW-0344">Guanine-nucleotide releasing factor</keyword>
<sequence length="312" mass="35517">MSGGSTGTGAAPCRFAHYFVICGIDTETGLEPDELAALYQWLEADRLGRSPEAANEGENFEESPLKRTFKSKVLAHFPENVEWNPFDRDAVNMLCMPKGLSFRTQADEREPQFHSFLITREDGSRTYGFVHTFYEEFHGVYEPIVCQRPGPGELPLAEFPLGTAFQLLGVENLVQVFTCVLLEMQILLYSQDYQRLMTVAEGITTLLFPFQWQHVYVPILPASLRHFLDAPVPYLMGLQSKEGTDRSKLELPQEANLCFVDIDHHCVELPEDFPQFPNKAQFVQELTEVLLRRRLPEDARRARRPARPAPPA</sequence>
<evidence type="ECO:0000256" key="1">
    <source>
        <dbReference type="ARBA" id="ARBA00022658"/>
    </source>
</evidence>
<accession>A0A9D3LHD7</accession>
<dbReference type="InterPro" id="IPR037516">
    <property type="entry name" value="Tripartite_DENN"/>
</dbReference>
<keyword evidence="4" id="KW-1185">Reference proteome</keyword>
<feature type="domain" description="UDENN" evidence="2">
    <location>
        <begin position="1"/>
        <end position="312"/>
    </location>
</feature>
<dbReference type="InterPro" id="IPR001194">
    <property type="entry name" value="cDENN_dom"/>
</dbReference>
<dbReference type="GO" id="GO:0005085">
    <property type="term" value="F:guanyl-nucleotide exchange factor activity"/>
    <property type="evidence" value="ECO:0007669"/>
    <property type="project" value="UniProtKB-KW"/>
</dbReference>
<dbReference type="SMART" id="SM00800">
    <property type="entry name" value="uDENN"/>
    <property type="match status" value="1"/>
</dbReference>
<dbReference type="Gene3D" id="3.40.50.11500">
    <property type="match status" value="1"/>
</dbReference>
<dbReference type="Proteomes" id="UP001044222">
    <property type="component" value="Chromosome 19"/>
</dbReference>
<evidence type="ECO:0000313" key="4">
    <source>
        <dbReference type="Proteomes" id="UP001044222"/>
    </source>
</evidence>
<dbReference type="Pfam" id="PF03456">
    <property type="entry name" value="uDENN"/>
    <property type="match status" value="1"/>
</dbReference>
<evidence type="ECO:0000313" key="3">
    <source>
        <dbReference type="EMBL" id="KAG5830702.1"/>
    </source>
</evidence>